<organism evidence="4">
    <name type="scientific">Siphoviridae sp. ctAjZ17</name>
    <dbReference type="NCBI Taxonomy" id="2827797"/>
    <lineage>
        <taxon>Viruses</taxon>
        <taxon>Duplodnaviria</taxon>
        <taxon>Heunggongvirae</taxon>
        <taxon>Uroviricota</taxon>
        <taxon>Caudoviricetes</taxon>
    </lineage>
</organism>
<evidence type="ECO:0000256" key="2">
    <source>
        <dbReference type="ARBA" id="ARBA00023009"/>
    </source>
</evidence>
<dbReference type="InterPro" id="IPR006427">
    <property type="entry name" value="Portal_HK97"/>
</dbReference>
<accession>A0A8S5SP28</accession>
<dbReference type="InterPro" id="IPR006944">
    <property type="entry name" value="Phage/GTA_portal"/>
</dbReference>
<protein>
    <submittedName>
        <fullName evidence="4">Portal protein</fullName>
    </submittedName>
</protein>
<evidence type="ECO:0000256" key="1">
    <source>
        <dbReference type="ARBA" id="ARBA00022950"/>
    </source>
</evidence>
<keyword evidence="1" id="KW-0118">Viral capsid assembly</keyword>
<name>A0A8S5SP28_9CAUD</name>
<keyword evidence="2" id="KW-1160">Virus entry into host cell</keyword>
<keyword evidence="2" id="KW-1162">Viral penetration into host cytoplasm</keyword>
<keyword evidence="1" id="KW-1188">Viral release from host cell</keyword>
<reference evidence="4" key="1">
    <citation type="journal article" date="2021" name="Proc. Natl. Acad. Sci. U.S.A.">
        <title>A Catalog of Tens of Thousands of Viruses from Human Metagenomes Reveals Hidden Associations with Chronic Diseases.</title>
        <authorList>
            <person name="Tisza M.J."/>
            <person name="Buck C.B."/>
        </authorList>
    </citation>
    <scope>NUCLEOTIDE SEQUENCE</scope>
    <source>
        <strain evidence="4">CtAjZ17</strain>
    </source>
</reference>
<keyword evidence="3" id="KW-0231">Viral genome packaging</keyword>
<sequence>MWNSLAGESISLDDEKLLDWLGIETDTPRNAIGEVTYFTCLKMLSETMGKMPLKFYKQTDKGKIRAEPNRTSRLLMERPNRLMTPTTFWGTIEYNCEHYGNAYVWIQTKFEKKGRFGGEYNVLSFWPMQSNYVDVLMDDVGVFGEAGNLYYRYSDPKTGKTYTFSQNNVLHFKTWSTFDGIMGKPVRQILKDSIAGAIESQKYLNKLYASGLTAKAALQYTGDLDKLKRLALQKEYNSLLSGAKNAGKVVAVPVGMTLQPLNVTLADAQYSELKKYTALQIAAAFGIKPNQLNNYDKSSYSNSESQQLAFLVDTMSYRLSQYEQEINYKCLSDTEKKEGYYFKFNEKAILRTDSKTQKEVITGYVQNGIYTINEGRDLLDLPFVDGGDVNMVNGTYQPITHIGAAYGVNTQGGEGDGD</sequence>
<evidence type="ECO:0000313" key="4">
    <source>
        <dbReference type="EMBL" id="DAF52563.1"/>
    </source>
</evidence>
<proteinExistence type="predicted"/>
<keyword evidence="2" id="KW-1171">Viral genome ejection through host cell envelope</keyword>
<dbReference type="NCBIfam" id="TIGR01537">
    <property type="entry name" value="portal_HK97"/>
    <property type="match status" value="1"/>
</dbReference>
<dbReference type="EMBL" id="BK032639">
    <property type="protein sequence ID" value="DAF52563.1"/>
    <property type="molecule type" value="Genomic_DNA"/>
</dbReference>
<evidence type="ECO:0000256" key="3">
    <source>
        <dbReference type="ARBA" id="ARBA00023219"/>
    </source>
</evidence>
<dbReference type="Pfam" id="PF04860">
    <property type="entry name" value="Phage_portal"/>
    <property type="match status" value="1"/>
</dbReference>